<dbReference type="EMBL" id="CAFBLP010000118">
    <property type="protein sequence ID" value="CAB4892295.1"/>
    <property type="molecule type" value="Genomic_DNA"/>
</dbReference>
<protein>
    <submittedName>
        <fullName evidence="3">Unannotated protein</fullName>
    </submittedName>
</protein>
<dbReference type="PANTHER" id="PTHR30483">
    <property type="entry name" value="LEUCINE-SPECIFIC-BINDING PROTEIN"/>
    <property type="match status" value="1"/>
</dbReference>
<dbReference type="InterPro" id="IPR051010">
    <property type="entry name" value="BCAA_transport"/>
</dbReference>
<name>A0A6J7FFQ4_9ZZZZ</name>
<reference evidence="3" key="1">
    <citation type="submission" date="2020-05" db="EMBL/GenBank/DDBJ databases">
        <authorList>
            <person name="Chiriac C."/>
            <person name="Salcher M."/>
            <person name="Ghai R."/>
            <person name="Kavagutti S V."/>
        </authorList>
    </citation>
    <scope>NUCLEOTIDE SEQUENCE</scope>
</reference>
<evidence type="ECO:0000256" key="1">
    <source>
        <dbReference type="ARBA" id="ARBA00022729"/>
    </source>
</evidence>
<sequence>MRNSRAGKSFKLLSVAMTMAVIATACGSDKSTPTTAAAAATETTTAPDGTVAAPSGDPIIIGHTSGLTGFMSVFDVSVEQGMNLAIADINKAGGVLGRPLELVSSNNETDFAKIQTSALEVIEKGAQFIVPSCDFDVGSPAAHVANDKNIIAIGCAGGPLFGFTGIGALTYNTYHSSPVEGSMMAEFANDKGWKKPFVLTDQTLAYSQSVGDTFTARWKELGGTIAGEDIFNSDSTSIASQISAIKASGADSIMVASLPPEGPAALLQIRAAGIDLPMMGAQAFDGTYWVESIPDISNFFIPATASIYGDDPVAARNAFFARIKTETGTAAANSNYPLSGYSSVEALARAIERAGSTDTAKVAAELDKFTNENLLIGPTTYTSSCHIPTGRPLLIIEYVKGVPGVVEQRSVKAVAGGTPC</sequence>
<dbReference type="PROSITE" id="PS51257">
    <property type="entry name" value="PROKAR_LIPOPROTEIN"/>
    <property type="match status" value="1"/>
</dbReference>
<feature type="domain" description="Leucine-binding protein" evidence="2">
    <location>
        <begin position="58"/>
        <end position="388"/>
    </location>
</feature>
<dbReference type="PANTHER" id="PTHR30483:SF6">
    <property type="entry name" value="PERIPLASMIC BINDING PROTEIN OF ABC TRANSPORTER FOR NATURAL AMINO ACIDS"/>
    <property type="match status" value="1"/>
</dbReference>
<proteinExistence type="predicted"/>
<dbReference type="Pfam" id="PF13458">
    <property type="entry name" value="Peripla_BP_6"/>
    <property type="match status" value="1"/>
</dbReference>
<accession>A0A6J7FFQ4</accession>
<keyword evidence="1" id="KW-0732">Signal</keyword>
<evidence type="ECO:0000259" key="2">
    <source>
        <dbReference type="Pfam" id="PF13458"/>
    </source>
</evidence>
<organism evidence="3">
    <name type="scientific">freshwater metagenome</name>
    <dbReference type="NCBI Taxonomy" id="449393"/>
    <lineage>
        <taxon>unclassified sequences</taxon>
        <taxon>metagenomes</taxon>
        <taxon>ecological metagenomes</taxon>
    </lineage>
</organism>
<dbReference type="SUPFAM" id="SSF53822">
    <property type="entry name" value="Periplasmic binding protein-like I"/>
    <property type="match status" value="1"/>
</dbReference>
<dbReference type="AlphaFoldDB" id="A0A6J7FFQ4"/>
<dbReference type="InterPro" id="IPR028082">
    <property type="entry name" value="Peripla_BP_I"/>
</dbReference>
<evidence type="ECO:0000313" key="3">
    <source>
        <dbReference type="EMBL" id="CAB4892295.1"/>
    </source>
</evidence>
<gene>
    <name evidence="3" type="ORF">UFOPK3376_02936</name>
</gene>
<dbReference type="Gene3D" id="3.40.50.2300">
    <property type="match status" value="2"/>
</dbReference>
<dbReference type="InterPro" id="IPR028081">
    <property type="entry name" value="Leu-bd"/>
</dbReference>